<evidence type="ECO:0008006" key="4">
    <source>
        <dbReference type="Google" id="ProtNLM"/>
    </source>
</evidence>
<name>A0ABQ1A1S4_9EURO</name>
<feature type="region of interest" description="Disordered" evidence="1">
    <location>
        <begin position="61"/>
        <end position="111"/>
    </location>
</feature>
<reference evidence="2 3" key="1">
    <citation type="submission" date="2020-01" db="EMBL/GenBank/DDBJ databases">
        <title>Draft genome sequence of Aspergillus udagawae IFM 53868.</title>
        <authorList>
            <person name="Takahashi H."/>
            <person name="Yaguchi T."/>
        </authorList>
    </citation>
    <scope>NUCLEOTIDE SEQUENCE [LARGE SCALE GENOMIC DNA]</scope>
    <source>
        <strain evidence="2 3">IFM 53868</strain>
    </source>
</reference>
<gene>
    <name evidence="2" type="ORF">IFM53868_00572</name>
</gene>
<accession>A0ABQ1A1S4</accession>
<evidence type="ECO:0000313" key="2">
    <source>
        <dbReference type="EMBL" id="GFF71476.1"/>
    </source>
</evidence>
<keyword evidence="3" id="KW-1185">Reference proteome</keyword>
<feature type="compositionally biased region" description="Pro residues" evidence="1">
    <location>
        <begin position="88"/>
        <end position="100"/>
    </location>
</feature>
<evidence type="ECO:0000313" key="3">
    <source>
        <dbReference type="Proteomes" id="UP000465266"/>
    </source>
</evidence>
<comment type="caution">
    <text evidence="2">The sequence shown here is derived from an EMBL/GenBank/DDBJ whole genome shotgun (WGS) entry which is preliminary data.</text>
</comment>
<organism evidence="2 3">
    <name type="scientific">Aspergillus udagawae</name>
    <dbReference type="NCBI Taxonomy" id="91492"/>
    <lineage>
        <taxon>Eukaryota</taxon>
        <taxon>Fungi</taxon>
        <taxon>Dikarya</taxon>
        <taxon>Ascomycota</taxon>
        <taxon>Pezizomycotina</taxon>
        <taxon>Eurotiomycetes</taxon>
        <taxon>Eurotiomycetidae</taxon>
        <taxon>Eurotiales</taxon>
        <taxon>Aspergillaceae</taxon>
        <taxon>Aspergillus</taxon>
        <taxon>Aspergillus subgen. Fumigati</taxon>
    </lineage>
</organism>
<protein>
    <recommendedName>
        <fullName evidence="4">Zn(2)-C6 fungal-type domain-containing protein</fullName>
    </recommendedName>
</protein>
<sequence length="238" mass="25669">MMAQRRLLLLLVPGNACPQAFPRRLVPRQLLPLPHLQLPSSASPSRRGRVRAVLNSLPLMTAPRATSAAPDDSSSGTSPLRGGGSLSPVPPLGALPPLSSPPAGAEPVPSAPCQRRLKDALRQGQVCACVRDATYLKCKRCQRLKKKCLRVPLQVRRRAATWAATAPADRDSEGVKGFIAELEAITSFLEENEAVHVRRSLNRNVFRLLGVMSTMAGVPAPAPEEEEIEVEIFKGEVV</sequence>
<proteinExistence type="predicted"/>
<evidence type="ECO:0000256" key="1">
    <source>
        <dbReference type="SAM" id="MobiDB-lite"/>
    </source>
</evidence>
<dbReference type="Proteomes" id="UP000465266">
    <property type="component" value="Unassembled WGS sequence"/>
</dbReference>
<dbReference type="EMBL" id="BLKG01000003">
    <property type="protein sequence ID" value="GFF71476.1"/>
    <property type="molecule type" value="Genomic_DNA"/>
</dbReference>